<dbReference type="Proteomes" id="UP000288943">
    <property type="component" value="Chromosome"/>
</dbReference>
<reference evidence="1 2" key="1">
    <citation type="submission" date="2018-01" db="EMBL/GenBank/DDBJ databases">
        <title>The whole genome sequencing and assembly of Paenibacillus chitinolyticus KCCM 41400 strain.</title>
        <authorList>
            <person name="Kim J.-Y."/>
            <person name="Park M.-K."/>
            <person name="Lee Y.-J."/>
            <person name="Yi H."/>
            <person name="Bahn Y.-S."/>
            <person name="Kim J.F."/>
            <person name="Lee D.-W."/>
        </authorList>
    </citation>
    <scope>NUCLEOTIDE SEQUENCE [LARGE SCALE GENOMIC DNA]</scope>
    <source>
        <strain evidence="1 2">KCCM 41400</strain>
    </source>
</reference>
<sequence>MRWFQNTDIFGSIFVRIFQEAVQYGFVEPDILFIDATHAKANGRRNLGHRCGIRTITCLRTSAKSCMEAADA</sequence>
<evidence type="ECO:0000313" key="1">
    <source>
        <dbReference type="EMBL" id="QAV16903.1"/>
    </source>
</evidence>
<accession>A0A410WRD0</accession>
<name>A0A410WRD0_9BACL</name>
<evidence type="ECO:0000313" key="2">
    <source>
        <dbReference type="Proteomes" id="UP000288943"/>
    </source>
</evidence>
<dbReference type="AlphaFoldDB" id="A0A410WRD0"/>
<dbReference type="KEGG" id="pchi:PC41400_04060"/>
<gene>
    <name evidence="1" type="ORF">PC41400_04060</name>
</gene>
<organism evidence="1 2">
    <name type="scientific">Paenibacillus chitinolyticus</name>
    <dbReference type="NCBI Taxonomy" id="79263"/>
    <lineage>
        <taxon>Bacteria</taxon>
        <taxon>Bacillati</taxon>
        <taxon>Bacillota</taxon>
        <taxon>Bacilli</taxon>
        <taxon>Bacillales</taxon>
        <taxon>Paenibacillaceae</taxon>
        <taxon>Paenibacillus</taxon>
    </lineage>
</organism>
<evidence type="ECO:0008006" key="3">
    <source>
        <dbReference type="Google" id="ProtNLM"/>
    </source>
</evidence>
<dbReference type="EMBL" id="CP026520">
    <property type="protein sequence ID" value="QAV16903.1"/>
    <property type="molecule type" value="Genomic_DNA"/>
</dbReference>
<protein>
    <recommendedName>
        <fullName evidence="3">Transposase</fullName>
    </recommendedName>
</protein>
<proteinExistence type="predicted"/>